<evidence type="ECO:0000313" key="1">
    <source>
        <dbReference type="EMBL" id="KGO50319.1"/>
    </source>
</evidence>
<name>A0A0A2J4R5_PENEN</name>
<sequence>MLTVSSLDLEKVQLILKLKHVVNDNELEAVPPVPIPSQPGEIPRTYTFILLLLARDVVLSRLPDAVQFLSIKTETTWRYGPVSWDRKKRTLVGKPDYGIWYGDRKNLALNTVVVEAKSGEMQMSLAQTLACMAFVHKRRQKLKNKDSTIYGLVSDDQVFWFLKISHDSNWSERVIIARHQDHEKVLGMLVYFFQKAAAMSPHSKESEHIHVQEGHVQEEPEIVEIQDSWDMCSID</sequence>
<reference evidence="1 2" key="1">
    <citation type="journal article" date="2015" name="Mol. Plant Microbe Interact.">
        <title>Genome, transcriptome, and functional analyses of Penicillium expansum provide new insights into secondary metabolism and pathogenicity.</title>
        <authorList>
            <person name="Ballester A.R."/>
            <person name="Marcet-Houben M."/>
            <person name="Levin E."/>
            <person name="Sela N."/>
            <person name="Selma-Lazaro C."/>
            <person name="Carmona L."/>
            <person name="Wisniewski M."/>
            <person name="Droby S."/>
            <person name="Gonzalez-Candelas L."/>
            <person name="Gabaldon T."/>
        </authorList>
    </citation>
    <scope>NUCLEOTIDE SEQUENCE [LARGE SCALE GENOMIC DNA]</scope>
    <source>
        <strain evidence="1 2">MD-8</strain>
    </source>
</reference>
<organism evidence="1 2">
    <name type="scientific">Penicillium expansum</name>
    <name type="common">Blue mold rot fungus</name>
    <dbReference type="NCBI Taxonomy" id="27334"/>
    <lineage>
        <taxon>Eukaryota</taxon>
        <taxon>Fungi</taxon>
        <taxon>Dikarya</taxon>
        <taxon>Ascomycota</taxon>
        <taxon>Pezizomycotina</taxon>
        <taxon>Eurotiomycetes</taxon>
        <taxon>Eurotiomycetidae</taxon>
        <taxon>Eurotiales</taxon>
        <taxon>Aspergillaceae</taxon>
        <taxon>Penicillium</taxon>
    </lineage>
</organism>
<keyword evidence="2" id="KW-1185">Reference proteome</keyword>
<protein>
    <recommendedName>
        <fullName evidence="3">Fungal-type protein kinase domain-containing protein</fullName>
    </recommendedName>
</protein>
<proteinExistence type="predicted"/>
<dbReference type="EMBL" id="JQFZ01000341">
    <property type="protein sequence ID" value="KGO50319.1"/>
    <property type="molecule type" value="Genomic_DNA"/>
</dbReference>
<comment type="caution">
    <text evidence="1">The sequence shown here is derived from an EMBL/GenBank/DDBJ whole genome shotgun (WGS) entry which is preliminary data.</text>
</comment>
<evidence type="ECO:0008006" key="3">
    <source>
        <dbReference type="Google" id="ProtNLM"/>
    </source>
</evidence>
<dbReference type="STRING" id="27334.A0A0A2J4R5"/>
<dbReference type="RefSeq" id="XP_016593564.1">
    <property type="nucleotide sequence ID" value="XM_016739917.1"/>
</dbReference>
<accession>A0A0A2J4R5</accession>
<dbReference type="GeneID" id="27675336"/>
<dbReference type="AlphaFoldDB" id="A0A0A2J4R5"/>
<evidence type="ECO:0000313" key="2">
    <source>
        <dbReference type="Proteomes" id="UP000030143"/>
    </source>
</evidence>
<dbReference type="Proteomes" id="UP000030143">
    <property type="component" value="Unassembled WGS sequence"/>
</dbReference>
<gene>
    <name evidence="1" type="ORF">PEX2_026420</name>
</gene>
<dbReference type="HOGENOM" id="CLU_1152104_0_0_1"/>
<dbReference type="VEuPathDB" id="FungiDB:PEXP_024370"/>